<keyword evidence="2" id="KW-0547">Nucleotide-binding</keyword>
<sequence length="257" mass="27019">MTAALVLDRVSVALDRRPVVVDASLAVPPGCLLALVGPNGAGKTTLLRAVAGAIAWQGRIMAAGQDLAAVPPRVRAQMVAYLPQQRDIAWGLPVREVVALGRLPHIGFAAGEGAGDRAAIDRAMTAAGVEGLAARPVDRLSGGERARVLLARALAQAAPLLLVDEPTAALDPHHQLQVMEVLRGEADAGRTVVAVLHDLALAARFAHRIALMDGGRILAEGPPDAVLTPDWLARAYRVEALAGTHEGAMWVLPWRRR</sequence>
<keyword evidence="1" id="KW-0813">Transport</keyword>
<dbReference type="OrthoDB" id="9810077at2"/>
<dbReference type="PANTHER" id="PTHR42794">
    <property type="entry name" value="HEMIN IMPORT ATP-BINDING PROTEIN HMUV"/>
    <property type="match status" value="1"/>
</dbReference>
<dbReference type="PROSITE" id="PS00211">
    <property type="entry name" value="ABC_TRANSPORTER_1"/>
    <property type="match status" value="1"/>
</dbReference>
<keyword evidence="4" id="KW-1278">Translocase</keyword>
<evidence type="ECO:0000313" key="8">
    <source>
        <dbReference type="Proteomes" id="UP000278222"/>
    </source>
</evidence>
<protein>
    <submittedName>
        <fullName evidence="7">Iron complex transport system ATP-binding protein</fullName>
    </submittedName>
</protein>
<evidence type="ECO:0000256" key="4">
    <source>
        <dbReference type="ARBA" id="ARBA00022967"/>
    </source>
</evidence>
<name>A0A3N1M385_9PROT</name>
<evidence type="ECO:0000313" key="7">
    <source>
        <dbReference type="EMBL" id="ROQ00202.1"/>
    </source>
</evidence>
<dbReference type="Pfam" id="PF00005">
    <property type="entry name" value="ABC_tran"/>
    <property type="match status" value="1"/>
</dbReference>
<evidence type="ECO:0000259" key="6">
    <source>
        <dbReference type="PROSITE" id="PS50893"/>
    </source>
</evidence>
<organism evidence="7 8">
    <name type="scientific">Stella humosa</name>
    <dbReference type="NCBI Taxonomy" id="94"/>
    <lineage>
        <taxon>Bacteria</taxon>
        <taxon>Pseudomonadati</taxon>
        <taxon>Pseudomonadota</taxon>
        <taxon>Alphaproteobacteria</taxon>
        <taxon>Rhodospirillales</taxon>
        <taxon>Stellaceae</taxon>
        <taxon>Stella</taxon>
    </lineage>
</organism>
<keyword evidence="8" id="KW-1185">Reference proteome</keyword>
<dbReference type="InterPro" id="IPR027417">
    <property type="entry name" value="P-loop_NTPase"/>
</dbReference>
<dbReference type="GO" id="GO:0016887">
    <property type="term" value="F:ATP hydrolysis activity"/>
    <property type="evidence" value="ECO:0007669"/>
    <property type="project" value="InterPro"/>
</dbReference>
<keyword evidence="3 7" id="KW-0067">ATP-binding</keyword>
<dbReference type="SMART" id="SM00382">
    <property type="entry name" value="AAA"/>
    <property type="match status" value="1"/>
</dbReference>
<dbReference type="EMBL" id="RJKX01000013">
    <property type="protein sequence ID" value="ROQ00202.1"/>
    <property type="molecule type" value="Genomic_DNA"/>
</dbReference>
<dbReference type="GO" id="GO:0005524">
    <property type="term" value="F:ATP binding"/>
    <property type="evidence" value="ECO:0007669"/>
    <property type="project" value="UniProtKB-KW"/>
</dbReference>
<evidence type="ECO:0000256" key="1">
    <source>
        <dbReference type="ARBA" id="ARBA00022448"/>
    </source>
</evidence>
<comment type="caution">
    <text evidence="7">The sequence shown here is derived from an EMBL/GenBank/DDBJ whole genome shotgun (WGS) entry which is preliminary data.</text>
</comment>
<dbReference type="Gene3D" id="3.40.50.300">
    <property type="entry name" value="P-loop containing nucleotide triphosphate hydrolases"/>
    <property type="match status" value="1"/>
</dbReference>
<dbReference type="SUPFAM" id="SSF52540">
    <property type="entry name" value="P-loop containing nucleoside triphosphate hydrolases"/>
    <property type="match status" value="1"/>
</dbReference>
<dbReference type="InterPro" id="IPR017871">
    <property type="entry name" value="ABC_transporter-like_CS"/>
</dbReference>
<feature type="domain" description="ABC transporter" evidence="6">
    <location>
        <begin position="5"/>
        <end position="239"/>
    </location>
</feature>
<proteinExistence type="predicted"/>
<evidence type="ECO:0000256" key="5">
    <source>
        <dbReference type="ARBA" id="ARBA00037066"/>
    </source>
</evidence>
<reference evidence="7 8" key="1">
    <citation type="submission" date="2018-11" db="EMBL/GenBank/DDBJ databases">
        <title>Genomic Encyclopedia of Type Strains, Phase IV (KMG-IV): sequencing the most valuable type-strain genomes for metagenomic binning, comparative biology and taxonomic classification.</title>
        <authorList>
            <person name="Goeker M."/>
        </authorList>
    </citation>
    <scope>NUCLEOTIDE SEQUENCE [LARGE SCALE GENOMIC DNA]</scope>
    <source>
        <strain evidence="7 8">DSM 5900</strain>
    </source>
</reference>
<evidence type="ECO:0000256" key="2">
    <source>
        <dbReference type="ARBA" id="ARBA00022741"/>
    </source>
</evidence>
<accession>A0A3N1M385</accession>
<dbReference type="RefSeq" id="WP_123689506.1">
    <property type="nucleotide sequence ID" value="NZ_AP019700.1"/>
</dbReference>
<gene>
    <name evidence="7" type="ORF">EDC65_1998</name>
</gene>
<dbReference type="InterPro" id="IPR003593">
    <property type="entry name" value="AAA+_ATPase"/>
</dbReference>
<comment type="function">
    <text evidence="5">Part of the ABC transporter complex HmuTUV involved in hemin import. Responsible for energy coupling to the transport system.</text>
</comment>
<evidence type="ECO:0000256" key="3">
    <source>
        <dbReference type="ARBA" id="ARBA00022840"/>
    </source>
</evidence>
<dbReference type="Proteomes" id="UP000278222">
    <property type="component" value="Unassembled WGS sequence"/>
</dbReference>
<dbReference type="PANTHER" id="PTHR42794:SF1">
    <property type="entry name" value="HEMIN IMPORT ATP-BINDING PROTEIN HMUV"/>
    <property type="match status" value="1"/>
</dbReference>
<dbReference type="InterPro" id="IPR003439">
    <property type="entry name" value="ABC_transporter-like_ATP-bd"/>
</dbReference>
<dbReference type="PROSITE" id="PS50893">
    <property type="entry name" value="ABC_TRANSPORTER_2"/>
    <property type="match status" value="1"/>
</dbReference>
<dbReference type="AlphaFoldDB" id="A0A3N1M385"/>